<evidence type="ECO:0000256" key="1">
    <source>
        <dbReference type="SAM" id="MobiDB-lite"/>
    </source>
</evidence>
<name>A0A456M7F7_LISMN</name>
<reference evidence="2 5" key="1">
    <citation type="submission" date="2018-06" db="EMBL/GenBank/DDBJ databases">
        <authorList>
            <consortium name="PulseNet: The National Subtyping Network for Foodborne Disease Surveillance"/>
            <person name="Tarr C.L."/>
            <person name="Trees E."/>
            <person name="Katz L.S."/>
            <person name="Carleton-Romer H.A."/>
            <person name="Stroika S."/>
            <person name="Kucerova Z."/>
            <person name="Roache K.F."/>
            <person name="Sabol A.L."/>
            <person name="Besser J."/>
            <person name="Gerner-Smidt P."/>
        </authorList>
    </citation>
    <scope>NUCLEOTIDE SEQUENCE [LARGE SCALE GENOMIC DNA]</scope>
    <source>
        <strain evidence="2 5">PNUSAL000910</strain>
        <strain evidence="3 4">PNUSAL004402</strain>
    </source>
</reference>
<sequence>MGNDKKRNLLSKSPKTIERNKQIEPSSSFSRNSIFAAVEEEPKATVQNKIAEKSTTTRLSYRNKDRINALVTLKGLNSVDELLDVLIDEHEATLTSDEKRELRTIVAIYQKKRK</sequence>
<gene>
    <name evidence="3" type="ORF">D7104_15460</name>
    <name evidence="2" type="ORF">KV70_15465</name>
</gene>
<dbReference type="Proteomes" id="UP000354255">
    <property type="component" value="Unassembled WGS sequence"/>
</dbReference>
<organism evidence="2 5">
    <name type="scientific">Listeria monocytogenes</name>
    <dbReference type="NCBI Taxonomy" id="1639"/>
    <lineage>
        <taxon>Bacteria</taxon>
        <taxon>Bacillati</taxon>
        <taxon>Bacillota</taxon>
        <taxon>Bacilli</taxon>
        <taxon>Bacillales</taxon>
        <taxon>Listeriaceae</taxon>
        <taxon>Listeria</taxon>
    </lineage>
</organism>
<evidence type="ECO:0000313" key="3">
    <source>
        <dbReference type="EMBL" id="EAK8899082.1"/>
    </source>
</evidence>
<evidence type="ECO:0000313" key="5">
    <source>
        <dbReference type="Proteomes" id="UP000354255"/>
    </source>
</evidence>
<feature type="region of interest" description="Disordered" evidence="1">
    <location>
        <begin position="1"/>
        <end position="28"/>
    </location>
</feature>
<dbReference type="EMBL" id="AACJYH010000022">
    <property type="protein sequence ID" value="EAK8899082.1"/>
    <property type="molecule type" value="Genomic_DNA"/>
</dbReference>
<evidence type="ECO:0000313" key="2">
    <source>
        <dbReference type="EMBL" id="EAC9041601.1"/>
    </source>
</evidence>
<dbReference type="AlphaFoldDB" id="A0A456M7F7"/>
<dbReference type="EMBL" id="AAAKQF010000020">
    <property type="protein sequence ID" value="EAC9041601.1"/>
    <property type="molecule type" value="Genomic_DNA"/>
</dbReference>
<dbReference type="Proteomes" id="UP000350032">
    <property type="component" value="Unassembled WGS sequence"/>
</dbReference>
<proteinExistence type="predicted"/>
<evidence type="ECO:0000313" key="4">
    <source>
        <dbReference type="Proteomes" id="UP000350032"/>
    </source>
</evidence>
<evidence type="ECO:0008006" key="6">
    <source>
        <dbReference type="Google" id="ProtNLM"/>
    </source>
</evidence>
<comment type="caution">
    <text evidence="2">The sequence shown here is derived from an EMBL/GenBank/DDBJ whole genome shotgun (WGS) entry which is preliminary data.</text>
</comment>
<accession>A0A456M7F7</accession>
<protein>
    <recommendedName>
        <fullName evidence="6">Replication-associated protein RepC</fullName>
    </recommendedName>
</protein>
<dbReference type="RefSeq" id="WP_003759240.1">
    <property type="nucleotide sequence ID" value="NZ_CP014254.1"/>
</dbReference>